<protein>
    <submittedName>
        <fullName evidence="2">GNAT family N-acetyltransferase</fullName>
    </submittedName>
</protein>
<keyword evidence="3" id="KW-1185">Reference proteome</keyword>
<comment type="caution">
    <text evidence="2">The sequence shown here is derived from an EMBL/GenBank/DDBJ whole genome shotgun (WGS) entry which is preliminary data.</text>
</comment>
<name>A0ABV3DJC4_9ACTN</name>
<evidence type="ECO:0000313" key="2">
    <source>
        <dbReference type="EMBL" id="MEU8135851.1"/>
    </source>
</evidence>
<dbReference type="SUPFAM" id="SSF55729">
    <property type="entry name" value="Acyl-CoA N-acyltransferases (Nat)"/>
    <property type="match status" value="1"/>
</dbReference>
<evidence type="ECO:0000313" key="3">
    <source>
        <dbReference type="Proteomes" id="UP001551482"/>
    </source>
</evidence>
<dbReference type="Proteomes" id="UP001551482">
    <property type="component" value="Unassembled WGS sequence"/>
</dbReference>
<dbReference type="Gene3D" id="3.40.630.30">
    <property type="match status" value="1"/>
</dbReference>
<evidence type="ECO:0000259" key="1">
    <source>
        <dbReference type="PROSITE" id="PS51186"/>
    </source>
</evidence>
<sequence>MLRLGDVARDPAILTYTLDRDDGTALVLRPLEHGDADGFAAFLAGLSAETRRLSTFDGYDLDTARELCAAIARHDKLRLVLDASRTGPAPSSGTIVGLMEFSLDLPPGDVARYRRAGIRLTPADCRFGPTLADDHQGKGVGSRVFPLVADVARRFGRRRIILWGGVFADNPRAISYYAKHGFRTVGRPFPGPDGAPSLDMILDLPPPAA</sequence>
<dbReference type="EMBL" id="JBEZFP010000051">
    <property type="protein sequence ID" value="MEU8135851.1"/>
    <property type="molecule type" value="Genomic_DNA"/>
</dbReference>
<organism evidence="2 3">
    <name type="scientific">Streptodolium elevatio</name>
    <dbReference type="NCBI Taxonomy" id="3157996"/>
    <lineage>
        <taxon>Bacteria</taxon>
        <taxon>Bacillati</taxon>
        <taxon>Actinomycetota</taxon>
        <taxon>Actinomycetes</taxon>
        <taxon>Kitasatosporales</taxon>
        <taxon>Streptomycetaceae</taxon>
        <taxon>Streptodolium</taxon>
    </lineage>
</organism>
<dbReference type="InterPro" id="IPR016181">
    <property type="entry name" value="Acyl_CoA_acyltransferase"/>
</dbReference>
<reference evidence="2 3" key="1">
    <citation type="submission" date="2024-06" db="EMBL/GenBank/DDBJ databases">
        <title>The Natural Products Discovery Center: Release of the First 8490 Sequenced Strains for Exploring Actinobacteria Biosynthetic Diversity.</title>
        <authorList>
            <person name="Kalkreuter E."/>
            <person name="Kautsar S.A."/>
            <person name="Yang D."/>
            <person name="Bader C.D."/>
            <person name="Teijaro C.N."/>
            <person name="Fluegel L."/>
            <person name="Davis C.M."/>
            <person name="Simpson J.R."/>
            <person name="Lauterbach L."/>
            <person name="Steele A.D."/>
            <person name="Gui C."/>
            <person name="Meng S."/>
            <person name="Li G."/>
            <person name="Viehrig K."/>
            <person name="Ye F."/>
            <person name="Su P."/>
            <person name="Kiefer A.F."/>
            <person name="Nichols A."/>
            <person name="Cepeda A.J."/>
            <person name="Yan W."/>
            <person name="Fan B."/>
            <person name="Jiang Y."/>
            <person name="Adhikari A."/>
            <person name="Zheng C.-J."/>
            <person name="Schuster L."/>
            <person name="Cowan T.M."/>
            <person name="Smanski M.J."/>
            <person name="Chevrette M.G."/>
            <person name="De Carvalho L.P.S."/>
            <person name="Shen B."/>
        </authorList>
    </citation>
    <scope>NUCLEOTIDE SEQUENCE [LARGE SCALE GENOMIC DNA]</scope>
    <source>
        <strain evidence="2 3">NPDC048946</strain>
    </source>
</reference>
<dbReference type="RefSeq" id="WP_358355922.1">
    <property type="nucleotide sequence ID" value="NZ_JBEZFP010000051.1"/>
</dbReference>
<dbReference type="Pfam" id="PF00583">
    <property type="entry name" value="Acetyltransf_1"/>
    <property type="match status" value="1"/>
</dbReference>
<gene>
    <name evidence="2" type="ORF">AB0C36_20325</name>
</gene>
<accession>A0ABV3DJC4</accession>
<dbReference type="InterPro" id="IPR000182">
    <property type="entry name" value="GNAT_dom"/>
</dbReference>
<proteinExistence type="predicted"/>
<feature type="domain" description="N-acetyltransferase" evidence="1">
    <location>
        <begin position="26"/>
        <end position="205"/>
    </location>
</feature>
<dbReference type="PROSITE" id="PS51186">
    <property type="entry name" value="GNAT"/>
    <property type="match status" value="1"/>
</dbReference>